<dbReference type="Pfam" id="PF00085">
    <property type="entry name" value="Thioredoxin"/>
    <property type="match status" value="1"/>
</dbReference>
<dbReference type="CDD" id="cd02947">
    <property type="entry name" value="TRX_family"/>
    <property type="match status" value="1"/>
</dbReference>
<dbReference type="PROSITE" id="PS00194">
    <property type="entry name" value="THIOREDOXIN_1"/>
    <property type="match status" value="1"/>
</dbReference>
<dbReference type="SUPFAM" id="SSF52833">
    <property type="entry name" value="Thioredoxin-like"/>
    <property type="match status" value="1"/>
</dbReference>
<dbReference type="EMBL" id="QGTJ01000001">
    <property type="protein sequence ID" value="PWV65708.1"/>
    <property type="molecule type" value="Genomic_DNA"/>
</dbReference>
<dbReference type="Pfam" id="PF21352">
    <property type="entry name" value="Zn_ribbon_Thio2"/>
    <property type="match status" value="1"/>
</dbReference>
<dbReference type="NCBIfam" id="NF008229">
    <property type="entry name" value="PRK10996.1"/>
    <property type="match status" value="1"/>
</dbReference>
<comment type="caution">
    <text evidence="4">The sequence shown here is derived from an EMBL/GenBank/DDBJ whole genome shotgun (WGS) entry which is preliminary data.</text>
</comment>
<evidence type="ECO:0000256" key="2">
    <source>
        <dbReference type="ARBA" id="ARBA00023284"/>
    </source>
</evidence>
<dbReference type="RefSeq" id="WP_110016705.1">
    <property type="nucleotide sequence ID" value="NZ_QGTJ01000001.1"/>
</dbReference>
<dbReference type="InterPro" id="IPR017937">
    <property type="entry name" value="Thioredoxin_CS"/>
</dbReference>
<dbReference type="GO" id="GO:0005829">
    <property type="term" value="C:cytosol"/>
    <property type="evidence" value="ECO:0007669"/>
    <property type="project" value="TreeGrafter"/>
</dbReference>
<sequence>MIVSCPHCHAKNRLADERLSEAPRCGVCHQPLLSGAPLALDGDNFNALLAHAPRPVVVDFWAPWCGPCRSFAPAFAATAAGPLGERLIFAKLDTEAQPAIAQAHAIRSIPTLAVFQRGRELERVSGALPAGEFARWLERLAN</sequence>
<gene>
    <name evidence="4" type="ORF">C7443_101193</name>
</gene>
<proteinExistence type="predicted"/>
<name>A0A317N1B1_9GAMM</name>
<feature type="domain" description="Thioredoxin" evidence="3">
    <location>
        <begin position="16"/>
        <end position="142"/>
    </location>
</feature>
<dbReference type="AlphaFoldDB" id="A0A317N1B1"/>
<dbReference type="PRINTS" id="PR00421">
    <property type="entry name" value="THIOREDOXIN"/>
</dbReference>
<dbReference type="InterPro" id="IPR013766">
    <property type="entry name" value="Thioredoxin_domain"/>
</dbReference>
<evidence type="ECO:0000259" key="3">
    <source>
        <dbReference type="PROSITE" id="PS51352"/>
    </source>
</evidence>
<dbReference type="PROSITE" id="PS51352">
    <property type="entry name" value="THIOREDOXIN_2"/>
    <property type="match status" value="1"/>
</dbReference>
<dbReference type="GO" id="GO:0015035">
    <property type="term" value="F:protein-disulfide reductase activity"/>
    <property type="evidence" value="ECO:0007669"/>
    <property type="project" value="TreeGrafter"/>
</dbReference>
<dbReference type="Gene3D" id="2.30.30.380">
    <property type="entry name" value="Zn-finger domain of Sec23/24"/>
    <property type="match status" value="1"/>
</dbReference>
<dbReference type="PANTHER" id="PTHR45663:SF40">
    <property type="entry name" value="THIOREDOXIN 2"/>
    <property type="match status" value="1"/>
</dbReference>
<evidence type="ECO:0000313" key="5">
    <source>
        <dbReference type="Proteomes" id="UP000246569"/>
    </source>
</evidence>
<dbReference type="OrthoDB" id="9790390at2"/>
<keyword evidence="1" id="KW-1015">Disulfide bond</keyword>
<dbReference type="InterPro" id="IPR049299">
    <property type="entry name" value="Thio2_N"/>
</dbReference>
<accession>A0A317N1B1</accession>
<organism evidence="4 5">
    <name type="scientific">Plasticicumulans acidivorans</name>
    <dbReference type="NCBI Taxonomy" id="886464"/>
    <lineage>
        <taxon>Bacteria</taxon>
        <taxon>Pseudomonadati</taxon>
        <taxon>Pseudomonadota</taxon>
        <taxon>Gammaproteobacteria</taxon>
        <taxon>Candidatus Competibacteraceae</taxon>
        <taxon>Plasticicumulans</taxon>
    </lineage>
</organism>
<keyword evidence="5" id="KW-1185">Reference proteome</keyword>
<dbReference type="PANTHER" id="PTHR45663">
    <property type="entry name" value="GEO12009P1"/>
    <property type="match status" value="1"/>
</dbReference>
<dbReference type="Gene3D" id="3.40.30.10">
    <property type="entry name" value="Glutaredoxin"/>
    <property type="match status" value="1"/>
</dbReference>
<keyword evidence="2" id="KW-0676">Redox-active center</keyword>
<evidence type="ECO:0000256" key="1">
    <source>
        <dbReference type="ARBA" id="ARBA00023157"/>
    </source>
</evidence>
<dbReference type="Proteomes" id="UP000246569">
    <property type="component" value="Unassembled WGS sequence"/>
</dbReference>
<protein>
    <submittedName>
        <fullName evidence="4">Thioredoxin</fullName>
    </submittedName>
</protein>
<evidence type="ECO:0000313" key="4">
    <source>
        <dbReference type="EMBL" id="PWV65708.1"/>
    </source>
</evidence>
<dbReference type="InterPro" id="IPR036249">
    <property type="entry name" value="Thioredoxin-like_sf"/>
</dbReference>
<reference evidence="4 5" key="1">
    <citation type="submission" date="2018-05" db="EMBL/GenBank/DDBJ databases">
        <title>Genomic Encyclopedia of Type Strains, Phase IV (KMG-IV): sequencing the most valuable type-strain genomes for metagenomic binning, comparative biology and taxonomic classification.</title>
        <authorList>
            <person name="Goeker M."/>
        </authorList>
    </citation>
    <scope>NUCLEOTIDE SEQUENCE [LARGE SCALE GENOMIC DNA]</scope>
    <source>
        <strain evidence="4 5">DSM 23606</strain>
    </source>
</reference>